<dbReference type="Proteomes" id="UP001150581">
    <property type="component" value="Unassembled WGS sequence"/>
</dbReference>
<keyword evidence="2" id="KW-1185">Reference proteome</keyword>
<protein>
    <submittedName>
        <fullName evidence="1">Uncharacterized protein</fullName>
    </submittedName>
</protein>
<organism evidence="1 2">
    <name type="scientific">Kickxella alabastrina</name>
    <dbReference type="NCBI Taxonomy" id="61397"/>
    <lineage>
        <taxon>Eukaryota</taxon>
        <taxon>Fungi</taxon>
        <taxon>Fungi incertae sedis</taxon>
        <taxon>Zoopagomycota</taxon>
        <taxon>Kickxellomycotina</taxon>
        <taxon>Kickxellomycetes</taxon>
        <taxon>Kickxellales</taxon>
        <taxon>Kickxellaceae</taxon>
        <taxon>Kickxella</taxon>
    </lineage>
</organism>
<accession>A0ACC1I4N2</accession>
<name>A0ACC1I4N2_9FUNG</name>
<dbReference type="EMBL" id="JANBPG010002196">
    <property type="protein sequence ID" value="KAJ1886699.1"/>
    <property type="molecule type" value="Genomic_DNA"/>
</dbReference>
<comment type="caution">
    <text evidence="1">The sequence shown here is derived from an EMBL/GenBank/DDBJ whole genome shotgun (WGS) entry which is preliminary data.</text>
</comment>
<evidence type="ECO:0000313" key="2">
    <source>
        <dbReference type="Proteomes" id="UP001150581"/>
    </source>
</evidence>
<gene>
    <name evidence="1" type="ORF">LPJ66_009500</name>
</gene>
<proteinExistence type="predicted"/>
<reference evidence="1" key="1">
    <citation type="submission" date="2022-07" db="EMBL/GenBank/DDBJ databases">
        <title>Phylogenomic reconstructions and comparative analyses of Kickxellomycotina fungi.</title>
        <authorList>
            <person name="Reynolds N.K."/>
            <person name="Stajich J.E."/>
            <person name="Barry K."/>
            <person name="Grigoriev I.V."/>
            <person name="Crous P."/>
            <person name="Smith M.E."/>
        </authorList>
    </citation>
    <scope>NUCLEOTIDE SEQUENCE</scope>
    <source>
        <strain evidence="1">Benny 63K</strain>
    </source>
</reference>
<sequence>MSEDQAATERELGWLLAQSIPESVSYVHKYITQLSLLAPTPKANGVASAKRESQVELREHVSAEVSGSATISGALVTQLSFTTVGFGQLGQGKPVQFYLKKGEFISLRQAQDAQSYARSALRKAQNPPAFESHDEAHNYVDALLRDIQHVKSVLASERQQGLMPLQSENTEKFVPVLPENLVVECSIEGSDFVVRVYWLNFRRGIKGASILDAFKKDQNTGHMLIHNGRLAEVKREIMLRAPLDDVACGLASLDSAASICTDIIGQLHAFDGV</sequence>
<evidence type="ECO:0000313" key="1">
    <source>
        <dbReference type="EMBL" id="KAJ1886699.1"/>
    </source>
</evidence>